<accession>A0ABD6Y615</accession>
<gene>
    <name evidence="1" type="ORF">DKZ35_06585</name>
</gene>
<comment type="caution">
    <text evidence="1">The sequence shown here is derived from an EMBL/GenBank/DDBJ whole genome shotgun (WGS) entry which is preliminary data.</text>
</comment>
<dbReference type="EMBL" id="QGHV01000036">
    <property type="protein sequence ID" value="PWT37177.1"/>
    <property type="molecule type" value="Genomic_DNA"/>
</dbReference>
<dbReference type="AlphaFoldDB" id="A0ABD6Y615"/>
<evidence type="ECO:0000313" key="2">
    <source>
        <dbReference type="Proteomes" id="UP000245735"/>
    </source>
</evidence>
<name>A0ABD6Y615_LIMRT</name>
<organism evidence="1 2">
    <name type="scientific">Limosilactobacillus reuteri</name>
    <name type="common">Lactobacillus reuteri</name>
    <dbReference type="NCBI Taxonomy" id="1598"/>
    <lineage>
        <taxon>Bacteria</taxon>
        <taxon>Bacillati</taxon>
        <taxon>Bacillota</taxon>
        <taxon>Bacilli</taxon>
        <taxon>Lactobacillales</taxon>
        <taxon>Lactobacillaceae</taxon>
        <taxon>Limosilactobacillus</taxon>
    </lineage>
</organism>
<proteinExistence type="predicted"/>
<dbReference type="RefSeq" id="WP_109975908.1">
    <property type="nucleotide sequence ID" value="NZ_QGHV01000036.1"/>
</dbReference>
<protein>
    <submittedName>
        <fullName evidence="1">Uncharacterized protein</fullName>
    </submittedName>
</protein>
<sequence length="131" mass="14032">MALNLVSIVNKGIEQAFEELDFALLKTRPIADDNGEVQGYRATVVVTADHSNYTRSNGEKVEGANAGEVLQLTVHSSQVPTIKGMIVGIKLIKPQVHAVYATTALDSTFANINLSITAENIILPSNKGGRQ</sequence>
<reference evidence="2" key="1">
    <citation type="journal article" date="2018" name="Front. Microbiol.">
        <title>Comparative Genomics of the Herbivore Gut Symbiont Lactobacillus reuteri Reveals Genetic Diversity and Lifestyle Adaptation.</title>
        <authorList>
            <person name="Zhao J."/>
        </authorList>
    </citation>
    <scope>NUCLEOTIDE SEQUENCE [LARGE SCALE GENOMIC DNA]</scope>
    <source>
        <strain evidence="2">LR9</strain>
    </source>
</reference>
<dbReference type="Proteomes" id="UP000245735">
    <property type="component" value="Unassembled WGS sequence"/>
</dbReference>
<evidence type="ECO:0000313" key="1">
    <source>
        <dbReference type="EMBL" id="PWT37177.1"/>
    </source>
</evidence>